<keyword evidence="2" id="KW-0378">Hydrolase</keyword>
<reference evidence="4" key="1">
    <citation type="submission" date="2022-08" db="EMBL/GenBank/DDBJ databases">
        <title>The genomic sequence of strain Paenibacillus sp. SCIV0701.</title>
        <authorList>
            <person name="Zhao H."/>
        </authorList>
    </citation>
    <scope>NUCLEOTIDE SEQUENCE</scope>
    <source>
        <strain evidence="4">SCIV0701</strain>
    </source>
</reference>
<dbReference type="InterPro" id="IPR000086">
    <property type="entry name" value="NUDIX_hydrolase_dom"/>
</dbReference>
<accession>A0A9X2MUS1</accession>
<dbReference type="InterPro" id="IPR020084">
    <property type="entry name" value="NUDIX_hydrolase_CS"/>
</dbReference>
<name>A0A9X2MUS1_9BACL</name>
<protein>
    <submittedName>
        <fullName evidence="4">NUDIX domain-containing protein</fullName>
    </submittedName>
</protein>
<dbReference type="RefSeq" id="WP_257444730.1">
    <property type="nucleotide sequence ID" value="NZ_JANIPJ010000005.1"/>
</dbReference>
<organism evidence="4 5">
    <name type="scientific">Paenibacillus soyae</name>
    <dbReference type="NCBI Taxonomy" id="2969249"/>
    <lineage>
        <taxon>Bacteria</taxon>
        <taxon>Bacillati</taxon>
        <taxon>Bacillota</taxon>
        <taxon>Bacilli</taxon>
        <taxon>Bacillales</taxon>
        <taxon>Paenibacillaceae</taxon>
        <taxon>Paenibacillus</taxon>
    </lineage>
</organism>
<dbReference type="AlphaFoldDB" id="A0A9X2MUS1"/>
<dbReference type="GO" id="GO:0016787">
    <property type="term" value="F:hydrolase activity"/>
    <property type="evidence" value="ECO:0007669"/>
    <property type="project" value="UniProtKB-KW"/>
</dbReference>
<dbReference type="EMBL" id="JANIPJ010000005">
    <property type="protein sequence ID" value="MCR2803982.1"/>
    <property type="molecule type" value="Genomic_DNA"/>
</dbReference>
<sequence>MRLIRQLFHKDVNDLQGKTFEQRSARGIILDGSKILLIYTKRYNDYSFPGGGVAEDEDLFIGLHRELAEETGASRTKVLQEFGYIDEYRPHHKPEYDLIHMESYFYVCEIDHDFANVRLEDYEVANGSYPVWVDIREAIEHNRKVMANQEPSMGFSIERETIVLELVEAELIGAGTK</sequence>
<dbReference type="PANTHER" id="PTHR43736">
    <property type="entry name" value="ADP-RIBOSE PYROPHOSPHATASE"/>
    <property type="match status" value="1"/>
</dbReference>
<evidence type="ECO:0000259" key="3">
    <source>
        <dbReference type="PROSITE" id="PS51462"/>
    </source>
</evidence>
<dbReference type="PROSITE" id="PS00893">
    <property type="entry name" value="NUDIX_BOX"/>
    <property type="match status" value="1"/>
</dbReference>
<evidence type="ECO:0000256" key="1">
    <source>
        <dbReference type="ARBA" id="ARBA00005582"/>
    </source>
</evidence>
<evidence type="ECO:0000256" key="2">
    <source>
        <dbReference type="ARBA" id="ARBA00022801"/>
    </source>
</evidence>
<dbReference type="PROSITE" id="PS51462">
    <property type="entry name" value="NUDIX"/>
    <property type="match status" value="1"/>
</dbReference>
<dbReference type="PANTHER" id="PTHR43736:SF1">
    <property type="entry name" value="DIHYDRONEOPTERIN TRIPHOSPHATE DIPHOSPHATASE"/>
    <property type="match status" value="1"/>
</dbReference>
<feature type="domain" description="Nudix hydrolase" evidence="3">
    <location>
        <begin position="21"/>
        <end position="161"/>
    </location>
</feature>
<dbReference type="Proteomes" id="UP001141950">
    <property type="component" value="Unassembled WGS sequence"/>
</dbReference>
<comment type="similarity">
    <text evidence="1">Belongs to the Nudix hydrolase family.</text>
</comment>
<evidence type="ECO:0000313" key="4">
    <source>
        <dbReference type="EMBL" id="MCR2803982.1"/>
    </source>
</evidence>
<keyword evidence="5" id="KW-1185">Reference proteome</keyword>
<gene>
    <name evidence="4" type="ORF">NQZ67_08850</name>
</gene>
<evidence type="ECO:0000313" key="5">
    <source>
        <dbReference type="Proteomes" id="UP001141950"/>
    </source>
</evidence>
<dbReference type="SUPFAM" id="SSF55811">
    <property type="entry name" value="Nudix"/>
    <property type="match status" value="1"/>
</dbReference>
<proteinExistence type="inferred from homology"/>
<dbReference type="InterPro" id="IPR015797">
    <property type="entry name" value="NUDIX_hydrolase-like_dom_sf"/>
</dbReference>
<dbReference type="Pfam" id="PF00293">
    <property type="entry name" value="NUDIX"/>
    <property type="match status" value="1"/>
</dbReference>
<dbReference type="Gene3D" id="3.90.79.10">
    <property type="entry name" value="Nucleoside Triphosphate Pyrophosphohydrolase"/>
    <property type="match status" value="1"/>
</dbReference>
<comment type="caution">
    <text evidence="4">The sequence shown here is derived from an EMBL/GenBank/DDBJ whole genome shotgun (WGS) entry which is preliminary data.</text>
</comment>